<keyword evidence="4" id="KW-1185">Reference proteome</keyword>
<comment type="caution">
    <text evidence="3">The sequence shown here is derived from an EMBL/GenBank/DDBJ whole genome shotgun (WGS) entry which is preliminary data.</text>
</comment>
<evidence type="ECO:0000259" key="2">
    <source>
        <dbReference type="SMART" id="SM00768"/>
    </source>
</evidence>
<organism evidence="3 4">
    <name type="scientific">Symbiodinium pilosum</name>
    <name type="common">Dinoflagellate</name>
    <dbReference type="NCBI Taxonomy" id="2952"/>
    <lineage>
        <taxon>Eukaryota</taxon>
        <taxon>Sar</taxon>
        <taxon>Alveolata</taxon>
        <taxon>Dinophyceae</taxon>
        <taxon>Suessiales</taxon>
        <taxon>Symbiodiniaceae</taxon>
        <taxon>Symbiodinium</taxon>
    </lineage>
</organism>
<dbReference type="InterPro" id="IPR017853">
    <property type="entry name" value="GH"/>
</dbReference>
<dbReference type="InterPro" id="IPR012946">
    <property type="entry name" value="X8"/>
</dbReference>
<dbReference type="Gene3D" id="3.20.20.80">
    <property type="entry name" value="Glycosidases"/>
    <property type="match status" value="1"/>
</dbReference>
<keyword evidence="1" id="KW-0732">Signal</keyword>
<evidence type="ECO:0000313" key="3">
    <source>
        <dbReference type="EMBL" id="CAE7491564.1"/>
    </source>
</evidence>
<dbReference type="EMBL" id="CAJNIZ010026402">
    <property type="protein sequence ID" value="CAE7491564.1"/>
    <property type="molecule type" value="Genomic_DNA"/>
</dbReference>
<name>A0A812SS24_SYMPI</name>
<evidence type="ECO:0000313" key="4">
    <source>
        <dbReference type="Proteomes" id="UP000649617"/>
    </source>
</evidence>
<dbReference type="OrthoDB" id="421038at2759"/>
<evidence type="ECO:0000256" key="1">
    <source>
        <dbReference type="ARBA" id="ARBA00022729"/>
    </source>
</evidence>
<feature type="domain" description="X8" evidence="2">
    <location>
        <begin position="454"/>
        <end position="547"/>
    </location>
</feature>
<protein>
    <submittedName>
        <fullName evidence="3">Herc2 protein</fullName>
    </submittedName>
</protein>
<dbReference type="AlphaFoldDB" id="A0A812SS24"/>
<dbReference type="Proteomes" id="UP000649617">
    <property type="component" value="Unassembled WGS sequence"/>
</dbReference>
<proteinExistence type="predicted"/>
<sequence length="610" mass="68124">MVSEETAKAERIIMKGVSYGPSPFTSAKKNKHQDYFCDAAEPQWGEVGRGDLRIIRSLGANTVRLYGNDPDLRHASFLDQAHSLGLQVIPGMGDKAFETSQCKGGNFSCFEGAKEAYMKNLQNGFLLDNRTYHPAIKYFIVVNEPELKLPSLAEPKKFAKAVATAIDGVLAAEEELGVRGPRPNLTVTFSFASCNRCFKFGDRPALGQLWMLQDALMKPEKYGVQATQNLAEFFRTRFTYSFNSGNPSGEIQELFLKHYVEIFPSTPIFIAEYHNPGNPNLQGDVEDILAASASSPLLLGISFFEFQNRYDQAGHLVWGMFDPQSNPLSKLKLHFREFDSTVPCLSPVFDGMRTIVEQLTAAYGGPGISPKRLCMPNPQEVPVSKHGFQQMVGLKNITAMQQFVKRVVEKLGGFVPYVVPAEFAQLFLHPQSSYRDLENMLVAHPQWARWDIFASCTVDTTALESSLGGKIGYICGQGYADCSKLPVACKASVWDTASWVFGSHFKELMYARDETPKPLQHCDLDGAAHFVRSSIWKKSALKHECIIPLGWTDPNKVFITQHGFYLVWSDQDPTAMKVFIHRAVEHTGGQVREVVPRRFIRQMLGCCLGI</sequence>
<dbReference type="SUPFAM" id="SSF51445">
    <property type="entry name" value="(Trans)glycosidases"/>
    <property type="match status" value="1"/>
</dbReference>
<reference evidence="3" key="1">
    <citation type="submission" date="2021-02" db="EMBL/GenBank/DDBJ databases">
        <authorList>
            <person name="Dougan E. K."/>
            <person name="Rhodes N."/>
            <person name="Thang M."/>
            <person name="Chan C."/>
        </authorList>
    </citation>
    <scope>NUCLEOTIDE SEQUENCE</scope>
</reference>
<accession>A0A812SS24</accession>
<dbReference type="SMART" id="SM00768">
    <property type="entry name" value="X8"/>
    <property type="match status" value="1"/>
</dbReference>
<gene>
    <name evidence="3" type="primary">Herc2</name>
    <name evidence="3" type="ORF">SPIL2461_LOCUS12672</name>
</gene>